<dbReference type="Proteomes" id="UP000698963">
    <property type="component" value="Unassembled WGS sequence"/>
</dbReference>
<dbReference type="PROSITE" id="PS51257">
    <property type="entry name" value="PROKAR_LIPOPROTEIN"/>
    <property type="match status" value="1"/>
</dbReference>
<feature type="chain" id="PRO_5036906863" description="Lipoprotein" evidence="2">
    <location>
        <begin position="20"/>
        <end position="236"/>
    </location>
</feature>
<reference evidence="3" key="1">
    <citation type="journal article" date="2021" name="PeerJ">
        <title>Extensive microbial diversity within the chicken gut microbiome revealed by metagenomics and culture.</title>
        <authorList>
            <person name="Gilroy R."/>
            <person name="Ravi A."/>
            <person name="Getino M."/>
            <person name="Pursley I."/>
            <person name="Horton D.L."/>
            <person name="Alikhan N.F."/>
            <person name="Baker D."/>
            <person name="Gharbi K."/>
            <person name="Hall N."/>
            <person name="Watson M."/>
            <person name="Adriaenssens E.M."/>
            <person name="Foster-Nyarko E."/>
            <person name="Jarju S."/>
            <person name="Secka A."/>
            <person name="Antonio M."/>
            <person name="Oren A."/>
            <person name="Chaudhuri R.R."/>
            <person name="La Ragione R."/>
            <person name="Hildebrand F."/>
            <person name="Pallen M.J."/>
        </authorList>
    </citation>
    <scope>NUCLEOTIDE SEQUENCE</scope>
    <source>
        <strain evidence="3">ChiGjej2B2-19336</strain>
    </source>
</reference>
<evidence type="ECO:0000256" key="2">
    <source>
        <dbReference type="SAM" id="SignalP"/>
    </source>
</evidence>
<feature type="signal peptide" evidence="2">
    <location>
        <begin position="1"/>
        <end position="19"/>
    </location>
</feature>
<dbReference type="EMBL" id="DYZA01000028">
    <property type="protein sequence ID" value="HJD96314.1"/>
    <property type="molecule type" value="Genomic_DNA"/>
</dbReference>
<organism evidence="3 4">
    <name type="scientific">Mailhella massiliensis</name>
    <dbReference type="NCBI Taxonomy" id="1903261"/>
    <lineage>
        <taxon>Bacteria</taxon>
        <taxon>Pseudomonadati</taxon>
        <taxon>Thermodesulfobacteriota</taxon>
        <taxon>Desulfovibrionia</taxon>
        <taxon>Desulfovibrionales</taxon>
        <taxon>Desulfovibrionaceae</taxon>
        <taxon>Mailhella</taxon>
    </lineage>
</organism>
<reference evidence="3" key="2">
    <citation type="submission" date="2021-09" db="EMBL/GenBank/DDBJ databases">
        <authorList>
            <person name="Gilroy R."/>
        </authorList>
    </citation>
    <scope>NUCLEOTIDE SEQUENCE</scope>
    <source>
        <strain evidence="3">ChiGjej2B2-19336</strain>
    </source>
</reference>
<proteinExistence type="predicted"/>
<protein>
    <recommendedName>
        <fullName evidence="5">Lipoprotein</fullName>
    </recommendedName>
</protein>
<feature type="region of interest" description="Disordered" evidence="1">
    <location>
        <begin position="215"/>
        <end position="236"/>
    </location>
</feature>
<sequence>MKKLCACLAFSACLGLASCAPQDCRMVDALNGGQFVAMSRAMRPVMLKKNMVDAEGNWYSPLFASRPSDAGKTLVDRLSPAFRFPHSKVAVAPTFRAMLTPEAKVKLEGSRAVMEDGMNRVELELVAVTDWNNDGVDDWLVLCRSGYSDTPRRFREYYLVIIDLKAPVLQPYVLMVLDHVYNRVTVQSDASAGELAESNAVEYVQGQAVVTQAPDRGSMQKKLEEGSRLKETSLSR</sequence>
<gene>
    <name evidence="3" type="ORF">K8W16_01530</name>
</gene>
<accession>A0A921AUX9</accession>
<evidence type="ECO:0000313" key="4">
    <source>
        <dbReference type="Proteomes" id="UP000698963"/>
    </source>
</evidence>
<dbReference type="AlphaFoldDB" id="A0A921AUX9"/>
<evidence type="ECO:0000313" key="3">
    <source>
        <dbReference type="EMBL" id="HJD96314.1"/>
    </source>
</evidence>
<evidence type="ECO:0008006" key="5">
    <source>
        <dbReference type="Google" id="ProtNLM"/>
    </source>
</evidence>
<feature type="compositionally biased region" description="Basic and acidic residues" evidence="1">
    <location>
        <begin position="221"/>
        <end position="236"/>
    </location>
</feature>
<comment type="caution">
    <text evidence="3">The sequence shown here is derived from an EMBL/GenBank/DDBJ whole genome shotgun (WGS) entry which is preliminary data.</text>
</comment>
<dbReference type="RefSeq" id="WP_304120542.1">
    <property type="nucleotide sequence ID" value="NZ_DYZA01000028.1"/>
</dbReference>
<evidence type="ECO:0000256" key="1">
    <source>
        <dbReference type="SAM" id="MobiDB-lite"/>
    </source>
</evidence>
<keyword evidence="2" id="KW-0732">Signal</keyword>
<name>A0A921AUX9_9BACT</name>